<proteinExistence type="predicted"/>
<sequence>MTDMTLFKKPGYTLCKDSSSDKGQNCSSCSRVTLTDCYDGQDNPRINKEFNYFYGYIGGSPVQYVGFEPSKSTVCGGIVVREAGPDGAASAVCEDSSCEK</sequence>
<evidence type="ECO:0000313" key="1">
    <source>
        <dbReference type="EMBL" id="KAG0151994.1"/>
    </source>
</evidence>
<reference evidence="1" key="1">
    <citation type="submission" date="2013-11" db="EMBL/GenBank/DDBJ databases">
        <title>Genome sequence of the fusiform rust pathogen reveals effectors for host alternation and coevolution with pine.</title>
        <authorList>
            <consortium name="DOE Joint Genome Institute"/>
            <person name="Smith K."/>
            <person name="Pendleton A."/>
            <person name="Kubisiak T."/>
            <person name="Anderson C."/>
            <person name="Salamov A."/>
            <person name="Aerts A."/>
            <person name="Riley R."/>
            <person name="Clum A."/>
            <person name="Lindquist E."/>
            <person name="Ence D."/>
            <person name="Campbell M."/>
            <person name="Kronenberg Z."/>
            <person name="Feau N."/>
            <person name="Dhillon B."/>
            <person name="Hamelin R."/>
            <person name="Burleigh J."/>
            <person name="Smith J."/>
            <person name="Yandell M."/>
            <person name="Nelson C."/>
            <person name="Grigoriev I."/>
            <person name="Davis J."/>
        </authorList>
    </citation>
    <scope>NUCLEOTIDE SEQUENCE</scope>
    <source>
        <strain evidence="1">G11</strain>
    </source>
</reference>
<gene>
    <name evidence="1" type="ORF">CROQUDRAFT_103334</name>
</gene>
<dbReference type="Proteomes" id="UP000886653">
    <property type="component" value="Unassembled WGS sequence"/>
</dbReference>
<organism evidence="1 2">
    <name type="scientific">Cronartium quercuum f. sp. fusiforme G11</name>
    <dbReference type="NCBI Taxonomy" id="708437"/>
    <lineage>
        <taxon>Eukaryota</taxon>
        <taxon>Fungi</taxon>
        <taxon>Dikarya</taxon>
        <taxon>Basidiomycota</taxon>
        <taxon>Pucciniomycotina</taxon>
        <taxon>Pucciniomycetes</taxon>
        <taxon>Pucciniales</taxon>
        <taxon>Coleosporiaceae</taxon>
        <taxon>Cronartium</taxon>
    </lineage>
</organism>
<dbReference type="AlphaFoldDB" id="A0A9P6NU53"/>
<name>A0A9P6NU53_9BASI</name>
<dbReference type="EMBL" id="MU167210">
    <property type="protein sequence ID" value="KAG0151994.1"/>
    <property type="molecule type" value="Genomic_DNA"/>
</dbReference>
<protein>
    <submittedName>
        <fullName evidence="1">Uncharacterized protein</fullName>
    </submittedName>
</protein>
<comment type="caution">
    <text evidence="1">The sequence shown here is derived from an EMBL/GenBank/DDBJ whole genome shotgun (WGS) entry which is preliminary data.</text>
</comment>
<accession>A0A9P6NU53</accession>
<keyword evidence="2" id="KW-1185">Reference proteome</keyword>
<evidence type="ECO:0000313" key="2">
    <source>
        <dbReference type="Proteomes" id="UP000886653"/>
    </source>
</evidence>